<feature type="signal peptide" evidence="1">
    <location>
        <begin position="1"/>
        <end position="23"/>
    </location>
</feature>
<protein>
    <recommendedName>
        <fullName evidence="4">Capsule assembly protein Wzi</fullName>
    </recommendedName>
</protein>
<dbReference type="AlphaFoldDB" id="A0A5J4IYW5"/>
<gene>
    <name evidence="2" type="ORF">ULMA_22640</name>
</gene>
<keyword evidence="1" id="KW-0732">Signal</keyword>
<dbReference type="InterPro" id="IPR038636">
    <property type="entry name" value="Wzi_sf"/>
</dbReference>
<dbReference type="EMBL" id="BKCG01000006">
    <property type="protein sequence ID" value="GER60156.1"/>
    <property type="molecule type" value="Genomic_DNA"/>
</dbReference>
<feature type="chain" id="PRO_5023880993" description="Capsule assembly protein Wzi" evidence="1">
    <location>
        <begin position="24"/>
        <end position="454"/>
    </location>
</feature>
<name>A0A5J4IYW5_9FLAO</name>
<dbReference type="Pfam" id="PF14052">
    <property type="entry name" value="Caps_assemb_Wzi"/>
    <property type="match status" value="1"/>
</dbReference>
<organism evidence="2 3">
    <name type="scientific">Patiriisocius marinus</name>
    <dbReference type="NCBI Taxonomy" id="1397112"/>
    <lineage>
        <taxon>Bacteria</taxon>
        <taxon>Pseudomonadati</taxon>
        <taxon>Bacteroidota</taxon>
        <taxon>Flavobacteriia</taxon>
        <taxon>Flavobacteriales</taxon>
        <taxon>Flavobacteriaceae</taxon>
        <taxon>Patiriisocius</taxon>
    </lineage>
</organism>
<comment type="caution">
    <text evidence="2">The sequence shown here is derived from an EMBL/GenBank/DDBJ whole genome shotgun (WGS) entry which is preliminary data.</text>
</comment>
<dbReference type="RefSeq" id="WP_151674602.1">
    <property type="nucleotide sequence ID" value="NZ_BKCG01000006.1"/>
</dbReference>
<proteinExistence type="predicted"/>
<sequence length="454" mass="51872">MNQCILFRLIAAYFFLSTIGTYAQNSNYKAEISSTAIRSSQDEIPFWLQANTGTEFSELTNFSGAINGFYSYDFSNFSLETGAYVFARDGVEDNIQRRDLYLQLKNSWLKITLGSKQWDEAFFGLSTTNQNYLYSNNARPLPGLLIEANEPLKLFKGFELDWGIAHYQLNDERFVDNTRLHYKRVNLIVQLSEKSRVTAGIQHFVQWAGTSPRFGELKSDIGAYWNVFIANKTTELGVEGEIQNAVGNHLGSFLFKYDFTSTSGDFSFYHEHPFEDGSGTRFQNFPDGVWGLTYKPNSNRFIKAILYEYVDTRSQSNTRTNNRTDGYFGNLVYNSGWSYEQNIIGNPFFKRVRNNDGVLSTGSFEGTRFQVHHLGVTGEINSITWNLKASYSKNLGRFGEAEFETPKKDFYAAAHLGYTYRKFHNIKLLAGLDLPSYTYNTVAVGISYCYTFSK</sequence>
<reference evidence="2 3" key="1">
    <citation type="submission" date="2019-08" db="EMBL/GenBank/DDBJ databases">
        <title>Draft genome sequence of Ulvibacter marinus type strain NBRC 109484.</title>
        <authorList>
            <person name="Kawano K."/>
            <person name="Ushijima N."/>
            <person name="Kihara M."/>
            <person name="Itoh H."/>
        </authorList>
    </citation>
    <scope>NUCLEOTIDE SEQUENCE [LARGE SCALE GENOMIC DNA]</scope>
    <source>
        <strain evidence="2 3">NBRC 109484</strain>
    </source>
</reference>
<evidence type="ECO:0008006" key="4">
    <source>
        <dbReference type="Google" id="ProtNLM"/>
    </source>
</evidence>
<dbReference type="OrthoDB" id="596512at2"/>
<evidence type="ECO:0000256" key="1">
    <source>
        <dbReference type="SAM" id="SignalP"/>
    </source>
</evidence>
<dbReference type="Proteomes" id="UP000326509">
    <property type="component" value="Unassembled WGS sequence"/>
</dbReference>
<keyword evidence="3" id="KW-1185">Reference proteome</keyword>
<dbReference type="InterPro" id="IPR026950">
    <property type="entry name" value="Caps_assemb_Wzi"/>
</dbReference>
<accession>A0A5J4IYW5</accession>
<evidence type="ECO:0000313" key="3">
    <source>
        <dbReference type="Proteomes" id="UP000326509"/>
    </source>
</evidence>
<evidence type="ECO:0000313" key="2">
    <source>
        <dbReference type="EMBL" id="GER60156.1"/>
    </source>
</evidence>
<dbReference type="Gene3D" id="2.40.160.130">
    <property type="entry name" value="Capsule assembly protein Wzi"/>
    <property type="match status" value="1"/>
</dbReference>